<dbReference type="CDD" id="cd06587">
    <property type="entry name" value="VOC"/>
    <property type="match status" value="1"/>
</dbReference>
<protein>
    <submittedName>
        <fullName evidence="2">VOC family protein</fullName>
    </submittedName>
</protein>
<dbReference type="InterPro" id="IPR029068">
    <property type="entry name" value="Glyas_Bleomycin-R_OHBP_Dase"/>
</dbReference>
<sequence>MTRGLRIGSIVVNVSDVPRAMAFWTQALGYEPRYEPEPDWVILQPRDGGGPNLSLNLGETRPEPFPHVHLDLYTPDQDSEVERLLQLGASRVEDWPYPEEPHDFVVLADPDGNRFCVIDAPEG</sequence>
<accession>A0AAU7JXP6</accession>
<evidence type="ECO:0000259" key="1">
    <source>
        <dbReference type="PROSITE" id="PS51819"/>
    </source>
</evidence>
<dbReference type="InterPro" id="IPR037523">
    <property type="entry name" value="VOC_core"/>
</dbReference>
<gene>
    <name evidence="2" type="ORF">ABEG17_05965</name>
</gene>
<proteinExistence type="predicted"/>
<feature type="domain" description="VOC" evidence="1">
    <location>
        <begin position="6"/>
        <end position="120"/>
    </location>
</feature>
<name>A0AAU7JXP6_9MICO</name>
<dbReference type="Gene3D" id="3.10.180.10">
    <property type="entry name" value="2,3-Dihydroxybiphenyl 1,2-Dioxygenase, domain 1"/>
    <property type="match status" value="1"/>
</dbReference>
<dbReference type="RefSeq" id="WP_406832369.1">
    <property type="nucleotide sequence ID" value="NZ_CP157483.1"/>
</dbReference>
<dbReference type="EMBL" id="CP157483">
    <property type="protein sequence ID" value="XBO44884.1"/>
    <property type="molecule type" value="Genomic_DNA"/>
</dbReference>
<dbReference type="PANTHER" id="PTHR35908">
    <property type="entry name" value="HYPOTHETICAL FUSION PROTEIN"/>
    <property type="match status" value="1"/>
</dbReference>
<dbReference type="InterPro" id="IPR041581">
    <property type="entry name" value="Glyoxalase_6"/>
</dbReference>
<reference evidence="2" key="1">
    <citation type="submission" date="2024-05" db="EMBL/GenBank/DDBJ databases">
        <authorList>
            <person name="Kim S."/>
            <person name="Heo J."/>
            <person name="Choi H."/>
            <person name="Choi Y."/>
            <person name="Kwon S.-W."/>
            <person name="Kim Y."/>
        </authorList>
    </citation>
    <scope>NUCLEOTIDE SEQUENCE</scope>
    <source>
        <strain evidence="2">KACC 23699</strain>
    </source>
</reference>
<evidence type="ECO:0000313" key="2">
    <source>
        <dbReference type="EMBL" id="XBO44884.1"/>
    </source>
</evidence>
<organism evidence="2">
    <name type="scientific">Pedococcus sp. KACC 23699</name>
    <dbReference type="NCBI Taxonomy" id="3149228"/>
    <lineage>
        <taxon>Bacteria</taxon>
        <taxon>Bacillati</taxon>
        <taxon>Actinomycetota</taxon>
        <taxon>Actinomycetes</taxon>
        <taxon>Micrococcales</taxon>
        <taxon>Intrasporangiaceae</taxon>
        <taxon>Pedococcus</taxon>
    </lineage>
</organism>
<dbReference type="PANTHER" id="PTHR35908:SF1">
    <property type="entry name" value="CONSERVED PROTEIN"/>
    <property type="match status" value="1"/>
</dbReference>
<dbReference type="AlphaFoldDB" id="A0AAU7JXP6"/>
<dbReference type="SUPFAM" id="SSF54593">
    <property type="entry name" value="Glyoxalase/Bleomycin resistance protein/Dihydroxybiphenyl dioxygenase"/>
    <property type="match status" value="1"/>
</dbReference>
<dbReference type="PROSITE" id="PS51819">
    <property type="entry name" value="VOC"/>
    <property type="match status" value="1"/>
</dbReference>
<dbReference type="Pfam" id="PF18029">
    <property type="entry name" value="Glyoxalase_6"/>
    <property type="match status" value="1"/>
</dbReference>